<dbReference type="InterPro" id="IPR006162">
    <property type="entry name" value="Ppantetheine_attach_site"/>
</dbReference>
<dbReference type="InterPro" id="IPR042099">
    <property type="entry name" value="ANL_N_sf"/>
</dbReference>
<dbReference type="Proteomes" id="UP000605986">
    <property type="component" value="Unassembled WGS sequence"/>
</dbReference>
<dbReference type="SUPFAM" id="SSF47336">
    <property type="entry name" value="ACP-like"/>
    <property type="match status" value="1"/>
</dbReference>
<dbReference type="GO" id="GO:0031177">
    <property type="term" value="F:phosphopantetheine binding"/>
    <property type="evidence" value="ECO:0007669"/>
    <property type="project" value="TreeGrafter"/>
</dbReference>
<dbReference type="SUPFAM" id="SSF56801">
    <property type="entry name" value="Acetyl-CoA synthetase-like"/>
    <property type="match status" value="1"/>
</dbReference>
<dbReference type="Gene3D" id="3.40.50.980">
    <property type="match status" value="2"/>
</dbReference>
<dbReference type="GO" id="GO:0043041">
    <property type="term" value="P:amino acid activation for nonribosomal peptide biosynthetic process"/>
    <property type="evidence" value="ECO:0007669"/>
    <property type="project" value="TreeGrafter"/>
</dbReference>
<keyword evidence="7" id="KW-1185">Reference proteome</keyword>
<dbReference type="GO" id="GO:0016874">
    <property type="term" value="F:ligase activity"/>
    <property type="evidence" value="ECO:0007669"/>
    <property type="project" value="UniProtKB-KW"/>
</dbReference>
<evidence type="ECO:0000256" key="1">
    <source>
        <dbReference type="ARBA" id="ARBA00022450"/>
    </source>
</evidence>
<dbReference type="InterPro" id="IPR023213">
    <property type="entry name" value="CAT-like_dom_sf"/>
</dbReference>
<comment type="caution">
    <text evidence="6">The sequence shown here is derived from an EMBL/GenBank/DDBJ whole genome shotgun (WGS) entry which is preliminary data.</text>
</comment>
<dbReference type="Pfam" id="PF00501">
    <property type="entry name" value="AMP-binding"/>
    <property type="match status" value="1"/>
</dbReference>
<keyword evidence="3" id="KW-0436">Ligase</keyword>
<dbReference type="GO" id="GO:0005737">
    <property type="term" value="C:cytoplasm"/>
    <property type="evidence" value="ECO:0007669"/>
    <property type="project" value="TreeGrafter"/>
</dbReference>
<dbReference type="Pfam" id="PF00550">
    <property type="entry name" value="PP-binding"/>
    <property type="match status" value="1"/>
</dbReference>
<keyword evidence="1" id="KW-0596">Phosphopantetheine</keyword>
<dbReference type="InterPro" id="IPR000873">
    <property type="entry name" value="AMP-dep_synth/lig_dom"/>
</dbReference>
<feature type="domain" description="Carrier" evidence="5">
    <location>
        <begin position="812"/>
        <end position="886"/>
    </location>
</feature>
<dbReference type="Gene3D" id="1.10.1200.10">
    <property type="entry name" value="ACP-like"/>
    <property type="match status" value="1"/>
</dbReference>
<dbReference type="PROSITE" id="PS00012">
    <property type="entry name" value="PHOSPHOPANTETHEINE"/>
    <property type="match status" value="1"/>
</dbReference>
<proteinExistence type="predicted"/>
<dbReference type="InterPro" id="IPR036736">
    <property type="entry name" value="ACP-like_sf"/>
</dbReference>
<keyword evidence="2" id="KW-0597">Phosphoprotein</keyword>
<dbReference type="PANTHER" id="PTHR45527:SF16">
    <property type="entry name" value="NONRIBOSOMAL PEPTIDE SYNTHASE ATNA-RELATED"/>
    <property type="match status" value="1"/>
</dbReference>
<keyword evidence="4" id="KW-0677">Repeat</keyword>
<dbReference type="Gene3D" id="3.40.50.12780">
    <property type="entry name" value="N-terminal domain of ligase-like"/>
    <property type="match status" value="2"/>
</dbReference>
<name>A0A8H4KNN2_9HYPO</name>
<organism evidence="6 7">
    <name type="scientific">Fusarium austroafricanum</name>
    <dbReference type="NCBI Taxonomy" id="2364996"/>
    <lineage>
        <taxon>Eukaryota</taxon>
        <taxon>Fungi</taxon>
        <taxon>Dikarya</taxon>
        <taxon>Ascomycota</taxon>
        <taxon>Pezizomycotina</taxon>
        <taxon>Sordariomycetes</taxon>
        <taxon>Hypocreomycetidae</taxon>
        <taxon>Hypocreales</taxon>
        <taxon>Nectriaceae</taxon>
        <taxon>Fusarium</taxon>
        <taxon>Fusarium concolor species complex</taxon>
    </lineage>
</organism>
<sequence length="1076" mass="120144">MTHALMDTHSISVVVQDLEEAFSEWSLPLRTPFRAYVEYVQGISVSERLSYWKQYLDGVKACHLPGDTMPASSDVGVDKLYQHLAIPASVAMSISRICVRKGRKSPMGPGNGMKPIMISEEDPHEYDVVLAATVNEDDTEVTVQYRTDFTSNTLARQVHRVVCETIVFLCSSLRQTSSPATEPLYDAFFLHLFYAYEDSVLNVWESTFHAVDICQFPSLPFTARHAKADASACYSIKDIEWRECHSLATQVIGCWAILQACYTRSQDIVLGLCPSDRDPTSADGFVCAPTPMRLTVDLNQDAVAYLDLVQSTIASHSDLPRLPLHRLVSISDELYFAYDFQTVLRFNGRYCDANKSVAHLQQALSLDFTTCHSGIKFDASFDEQIASSGQLTRFFYQLEAVIRQVFSVSSSALTLSDVDTVSFDDMRSISHWNDYDYDTMQDLVHHPIFKTVQKMPNALAVSAWDGEVTYRQLNELSSRLSYELVRLSVQPEMIIPIYSDKSRWVPVAVVSVMKVGGAYTMIDATERIEKASSILLQVSATTVLITSHSMDRAAQFQGVRLIAVDDAPLDACQGSDKAPASSPQHKAKPWNLAYVSFTWEVPQQALGFKSGQKVYGFASYSFDVSYSNLLHSLTSGSCLCIPSEFERINDLSGSIRDSRATLLNSTPSVLRHLDPSKLPDLNQVLKRGEAWSKWSIGQKDTRETRFYRTGDLVHYDSNGSFVFVDRKDLRVKIRGQRMQLGEVEDSIHKALVEVGILAQVIADVFTPYGSSGPILVAFLKPEEAHAEWHNLAGVEERMSETIPKYMIPTAYITMKEFPMTATAKIHRKALRETISLKDSFLRVGGDSLGAMRLVGAARRQNLALRVADISKHPKLSDLGQLIDSRGPDSQPRSSNVEFEPLSLIEGSLSRDEVRIQAASHCGIDAANVENVLPCTPLQAGLLTETALHTGDNILTELFVLRKHVDVDRFRIAWWRVMQANSILRTRIVDLSSEQVSSQEMGLGTPLISYQITNNMFSWSIHHALYDAWSMALIFECLDRSYWPGAIPDAPPSQPFLVHTIAAGFNSQKFPMLPSMV</sequence>
<dbReference type="InterPro" id="IPR009081">
    <property type="entry name" value="PP-bd_ACP"/>
</dbReference>
<evidence type="ECO:0000259" key="5">
    <source>
        <dbReference type="PROSITE" id="PS50075"/>
    </source>
</evidence>
<dbReference type="Gene3D" id="3.30.300.30">
    <property type="match status" value="1"/>
</dbReference>
<dbReference type="Gene3D" id="3.30.559.10">
    <property type="entry name" value="Chloramphenicol acetyltransferase-like domain"/>
    <property type="match status" value="2"/>
</dbReference>
<evidence type="ECO:0000256" key="3">
    <source>
        <dbReference type="ARBA" id="ARBA00022598"/>
    </source>
</evidence>
<evidence type="ECO:0000256" key="2">
    <source>
        <dbReference type="ARBA" id="ARBA00022553"/>
    </source>
</evidence>
<dbReference type="OrthoDB" id="416786at2759"/>
<dbReference type="InterPro" id="IPR045851">
    <property type="entry name" value="AMP-bd_C_sf"/>
</dbReference>
<dbReference type="Gene3D" id="3.30.559.30">
    <property type="entry name" value="Nonribosomal peptide synthetase, condensation domain"/>
    <property type="match status" value="2"/>
</dbReference>
<dbReference type="SUPFAM" id="SSF52777">
    <property type="entry name" value="CoA-dependent acyltransferases"/>
    <property type="match status" value="3"/>
</dbReference>
<dbReference type="PROSITE" id="PS50075">
    <property type="entry name" value="CARRIER"/>
    <property type="match status" value="1"/>
</dbReference>
<evidence type="ECO:0000256" key="4">
    <source>
        <dbReference type="ARBA" id="ARBA00022737"/>
    </source>
</evidence>
<dbReference type="EMBL" id="JAADJG010000167">
    <property type="protein sequence ID" value="KAF4452929.1"/>
    <property type="molecule type" value="Genomic_DNA"/>
</dbReference>
<dbReference type="AlphaFoldDB" id="A0A8H4KNN2"/>
<dbReference type="PANTHER" id="PTHR45527">
    <property type="entry name" value="NONRIBOSOMAL PEPTIDE SYNTHETASE"/>
    <property type="match status" value="1"/>
</dbReference>
<gene>
    <name evidence="6" type="ORF">F53441_4304</name>
</gene>
<reference evidence="6" key="1">
    <citation type="submission" date="2020-01" db="EMBL/GenBank/DDBJ databases">
        <title>Identification and distribution of gene clusters putatively required for synthesis of sphingolipid metabolism inhibitors in phylogenetically diverse species of the filamentous fungus Fusarium.</title>
        <authorList>
            <person name="Kim H.-S."/>
            <person name="Busman M."/>
            <person name="Brown D.W."/>
            <person name="Divon H."/>
            <person name="Uhlig S."/>
            <person name="Proctor R.H."/>
        </authorList>
    </citation>
    <scope>NUCLEOTIDE SEQUENCE</scope>
    <source>
        <strain evidence="6">NRRL 53441</strain>
    </source>
</reference>
<dbReference type="GO" id="GO:0044550">
    <property type="term" value="P:secondary metabolite biosynthetic process"/>
    <property type="evidence" value="ECO:0007669"/>
    <property type="project" value="TreeGrafter"/>
</dbReference>
<evidence type="ECO:0000313" key="6">
    <source>
        <dbReference type="EMBL" id="KAF4452929.1"/>
    </source>
</evidence>
<evidence type="ECO:0000313" key="7">
    <source>
        <dbReference type="Proteomes" id="UP000605986"/>
    </source>
</evidence>
<protein>
    <submittedName>
        <fullName evidence="6">Nonribosomal peptide synthase</fullName>
    </submittedName>
</protein>
<accession>A0A8H4KNN2</accession>